<reference evidence="1 2" key="1">
    <citation type="journal article" date="2018" name="Sci. Rep.">
        <title>Genomic signatures of local adaptation to the degree of environmental predictability in rotifers.</title>
        <authorList>
            <person name="Franch-Gras L."/>
            <person name="Hahn C."/>
            <person name="Garcia-Roger E.M."/>
            <person name="Carmona M.J."/>
            <person name="Serra M."/>
            <person name="Gomez A."/>
        </authorList>
    </citation>
    <scope>NUCLEOTIDE SEQUENCE [LARGE SCALE GENOMIC DNA]</scope>
    <source>
        <strain evidence="1">HYR1</strain>
    </source>
</reference>
<evidence type="ECO:0000313" key="2">
    <source>
        <dbReference type="Proteomes" id="UP000276133"/>
    </source>
</evidence>
<name>A0A3M7Q5V3_BRAPC</name>
<organism evidence="1 2">
    <name type="scientific">Brachionus plicatilis</name>
    <name type="common">Marine rotifer</name>
    <name type="synonym">Brachionus muelleri</name>
    <dbReference type="NCBI Taxonomy" id="10195"/>
    <lineage>
        <taxon>Eukaryota</taxon>
        <taxon>Metazoa</taxon>
        <taxon>Spiralia</taxon>
        <taxon>Gnathifera</taxon>
        <taxon>Rotifera</taxon>
        <taxon>Eurotatoria</taxon>
        <taxon>Monogononta</taxon>
        <taxon>Pseudotrocha</taxon>
        <taxon>Ploima</taxon>
        <taxon>Brachionidae</taxon>
        <taxon>Brachionus</taxon>
    </lineage>
</organism>
<proteinExistence type="predicted"/>
<comment type="caution">
    <text evidence="1">The sequence shown here is derived from an EMBL/GenBank/DDBJ whole genome shotgun (WGS) entry which is preliminary data.</text>
</comment>
<dbReference type="EMBL" id="REGN01007283">
    <property type="protein sequence ID" value="RNA06790.1"/>
    <property type="molecule type" value="Genomic_DNA"/>
</dbReference>
<sequence>MYINSGRVRNMNEADMMIKVRAGDFVYRSIAFWFFSLLLGVRVTPVSMGAYIDTKIDSSMMTQMNLFANTGFDIRLEWWG</sequence>
<accession>A0A3M7Q5V3</accession>
<evidence type="ECO:0000313" key="1">
    <source>
        <dbReference type="EMBL" id="RNA06790.1"/>
    </source>
</evidence>
<gene>
    <name evidence="1" type="ORF">BpHYR1_003883</name>
</gene>
<dbReference type="AlphaFoldDB" id="A0A3M7Q5V3"/>
<keyword evidence="2" id="KW-1185">Reference proteome</keyword>
<dbReference type="Proteomes" id="UP000276133">
    <property type="component" value="Unassembled WGS sequence"/>
</dbReference>
<protein>
    <submittedName>
        <fullName evidence="1">Uncharacterized protein</fullName>
    </submittedName>
</protein>